<dbReference type="Proteomes" id="UP001295423">
    <property type="component" value="Unassembled WGS sequence"/>
</dbReference>
<reference evidence="2" key="1">
    <citation type="submission" date="2023-08" db="EMBL/GenBank/DDBJ databases">
        <authorList>
            <person name="Audoor S."/>
            <person name="Bilcke G."/>
        </authorList>
    </citation>
    <scope>NUCLEOTIDE SEQUENCE</scope>
</reference>
<accession>A0AAD2JMD4</accession>
<evidence type="ECO:0000256" key="1">
    <source>
        <dbReference type="SAM" id="SignalP"/>
    </source>
</evidence>
<name>A0AAD2JMD4_9STRA</name>
<proteinExistence type="predicted"/>
<evidence type="ECO:0000313" key="2">
    <source>
        <dbReference type="EMBL" id="CAJ1963658.1"/>
    </source>
</evidence>
<sequence>MICTNLLNDILVAILCGIFQDLFLPSQSRTYSETVGLHSANLLLAWCNLRSQVHISGDIPRVSYDGSLD</sequence>
<organism evidence="2 3">
    <name type="scientific">Cylindrotheca closterium</name>
    <dbReference type="NCBI Taxonomy" id="2856"/>
    <lineage>
        <taxon>Eukaryota</taxon>
        <taxon>Sar</taxon>
        <taxon>Stramenopiles</taxon>
        <taxon>Ochrophyta</taxon>
        <taxon>Bacillariophyta</taxon>
        <taxon>Bacillariophyceae</taxon>
        <taxon>Bacillariophycidae</taxon>
        <taxon>Bacillariales</taxon>
        <taxon>Bacillariaceae</taxon>
        <taxon>Cylindrotheca</taxon>
    </lineage>
</organism>
<gene>
    <name evidence="2" type="ORF">CYCCA115_LOCUS20264</name>
</gene>
<keyword evidence="1" id="KW-0732">Signal</keyword>
<dbReference type="AlphaFoldDB" id="A0AAD2JMD4"/>
<feature type="chain" id="PRO_5041981651" evidence="1">
    <location>
        <begin position="18"/>
        <end position="69"/>
    </location>
</feature>
<dbReference type="EMBL" id="CAKOGP040002157">
    <property type="protein sequence ID" value="CAJ1963658.1"/>
    <property type="molecule type" value="Genomic_DNA"/>
</dbReference>
<keyword evidence="3" id="KW-1185">Reference proteome</keyword>
<evidence type="ECO:0000313" key="3">
    <source>
        <dbReference type="Proteomes" id="UP001295423"/>
    </source>
</evidence>
<feature type="signal peptide" evidence="1">
    <location>
        <begin position="1"/>
        <end position="17"/>
    </location>
</feature>
<comment type="caution">
    <text evidence="2">The sequence shown here is derived from an EMBL/GenBank/DDBJ whole genome shotgun (WGS) entry which is preliminary data.</text>
</comment>
<protein>
    <submittedName>
        <fullName evidence="2">Uncharacterized protein</fullName>
    </submittedName>
</protein>